<reference evidence="1" key="1">
    <citation type="submission" date="2020-11" db="EMBL/GenBank/DDBJ databases">
        <authorList>
            <person name="Whiteford S."/>
        </authorList>
    </citation>
    <scope>NUCLEOTIDE SEQUENCE</scope>
</reference>
<keyword evidence="2" id="KW-1185">Reference proteome</keyword>
<organism evidence="1 2">
    <name type="scientific">Plutella xylostella</name>
    <name type="common">Diamondback moth</name>
    <name type="synonym">Plutella maculipennis</name>
    <dbReference type="NCBI Taxonomy" id="51655"/>
    <lineage>
        <taxon>Eukaryota</taxon>
        <taxon>Metazoa</taxon>
        <taxon>Ecdysozoa</taxon>
        <taxon>Arthropoda</taxon>
        <taxon>Hexapoda</taxon>
        <taxon>Insecta</taxon>
        <taxon>Pterygota</taxon>
        <taxon>Neoptera</taxon>
        <taxon>Endopterygota</taxon>
        <taxon>Lepidoptera</taxon>
        <taxon>Glossata</taxon>
        <taxon>Ditrysia</taxon>
        <taxon>Yponomeutoidea</taxon>
        <taxon>Plutellidae</taxon>
        <taxon>Plutella</taxon>
    </lineage>
</organism>
<evidence type="ECO:0000313" key="1">
    <source>
        <dbReference type="EMBL" id="CAG9132654.1"/>
    </source>
</evidence>
<dbReference type="EMBL" id="CAJHNJ030000051">
    <property type="protein sequence ID" value="CAG9132654.1"/>
    <property type="molecule type" value="Genomic_DNA"/>
</dbReference>
<proteinExistence type="predicted"/>
<dbReference type="AlphaFoldDB" id="A0A8S4FY22"/>
<protein>
    <submittedName>
        <fullName evidence="1">(diamondback moth) hypothetical protein</fullName>
    </submittedName>
</protein>
<accession>A0A8S4FY22</accession>
<sequence length="67" mass="7736">MNSKKLEYLENEDVDEKLSLSFLDKIQPSKFKPYHLSAPRISGNVQSWSKRNSFSTLGREPSTAIYK</sequence>
<evidence type="ECO:0000313" key="2">
    <source>
        <dbReference type="Proteomes" id="UP000653454"/>
    </source>
</evidence>
<dbReference type="Proteomes" id="UP000653454">
    <property type="component" value="Unassembled WGS sequence"/>
</dbReference>
<gene>
    <name evidence="1" type="ORF">PLXY2_LOCUS10922</name>
</gene>
<comment type="caution">
    <text evidence="1">The sequence shown here is derived from an EMBL/GenBank/DDBJ whole genome shotgun (WGS) entry which is preliminary data.</text>
</comment>
<name>A0A8S4FY22_PLUXY</name>